<dbReference type="EMBL" id="GBRH01196990">
    <property type="protein sequence ID" value="JAE00906.1"/>
    <property type="molecule type" value="Transcribed_RNA"/>
</dbReference>
<protein>
    <submittedName>
        <fullName evidence="1">Uncharacterized protein</fullName>
    </submittedName>
</protein>
<reference evidence="1" key="1">
    <citation type="submission" date="2014-09" db="EMBL/GenBank/DDBJ databases">
        <authorList>
            <person name="Magalhaes I.L.F."/>
            <person name="Oliveira U."/>
            <person name="Santos F.R."/>
            <person name="Vidigal T.H.D.A."/>
            <person name="Brescovit A.D."/>
            <person name="Santos A.J."/>
        </authorList>
    </citation>
    <scope>NUCLEOTIDE SEQUENCE</scope>
    <source>
        <tissue evidence="1">Shoot tissue taken approximately 20 cm above the soil surface</tissue>
    </source>
</reference>
<name>A0A0A9ESN6_ARUDO</name>
<dbReference type="AlphaFoldDB" id="A0A0A9ESN6"/>
<accession>A0A0A9ESN6</accession>
<sequence>MQFPVRRRSLSLFSFFCNAA</sequence>
<proteinExistence type="predicted"/>
<evidence type="ECO:0000313" key="1">
    <source>
        <dbReference type="EMBL" id="JAE00906.1"/>
    </source>
</evidence>
<reference evidence="1" key="2">
    <citation type="journal article" date="2015" name="Data Brief">
        <title>Shoot transcriptome of the giant reed, Arundo donax.</title>
        <authorList>
            <person name="Barrero R.A."/>
            <person name="Guerrero F.D."/>
            <person name="Moolhuijzen P."/>
            <person name="Goolsby J.A."/>
            <person name="Tidwell J."/>
            <person name="Bellgard S.E."/>
            <person name="Bellgard M.I."/>
        </authorList>
    </citation>
    <scope>NUCLEOTIDE SEQUENCE</scope>
    <source>
        <tissue evidence="1">Shoot tissue taken approximately 20 cm above the soil surface</tissue>
    </source>
</reference>
<organism evidence="1">
    <name type="scientific">Arundo donax</name>
    <name type="common">Giant reed</name>
    <name type="synonym">Donax arundinaceus</name>
    <dbReference type="NCBI Taxonomy" id="35708"/>
    <lineage>
        <taxon>Eukaryota</taxon>
        <taxon>Viridiplantae</taxon>
        <taxon>Streptophyta</taxon>
        <taxon>Embryophyta</taxon>
        <taxon>Tracheophyta</taxon>
        <taxon>Spermatophyta</taxon>
        <taxon>Magnoliopsida</taxon>
        <taxon>Liliopsida</taxon>
        <taxon>Poales</taxon>
        <taxon>Poaceae</taxon>
        <taxon>PACMAD clade</taxon>
        <taxon>Arundinoideae</taxon>
        <taxon>Arundineae</taxon>
        <taxon>Arundo</taxon>
    </lineage>
</organism>